<accession>A0A1I3BQ83</accession>
<evidence type="ECO:0000256" key="1">
    <source>
        <dbReference type="SAM" id="MobiDB-lite"/>
    </source>
</evidence>
<name>A0A1I3BQ83_9MICO</name>
<feature type="transmembrane region" description="Helical" evidence="2">
    <location>
        <begin position="69"/>
        <end position="89"/>
    </location>
</feature>
<dbReference type="CDD" id="cd00118">
    <property type="entry name" value="LysM"/>
    <property type="match status" value="3"/>
</dbReference>
<dbReference type="EMBL" id="FOPW01000010">
    <property type="protein sequence ID" value="SFH64236.1"/>
    <property type="molecule type" value="Genomic_DNA"/>
</dbReference>
<keyword evidence="2" id="KW-0472">Membrane</keyword>
<feature type="domain" description="LysM" evidence="3">
    <location>
        <begin position="252"/>
        <end position="296"/>
    </location>
</feature>
<protein>
    <submittedName>
        <fullName evidence="5">LysM peptidoglycan-binding domain-containing protein</fullName>
    </submittedName>
    <submittedName>
        <fullName evidence="4">LysM repeat-containing protein</fullName>
    </submittedName>
</protein>
<evidence type="ECO:0000313" key="5">
    <source>
        <dbReference type="EMBL" id="TFB83082.1"/>
    </source>
</evidence>
<evidence type="ECO:0000256" key="2">
    <source>
        <dbReference type="SAM" id="Phobius"/>
    </source>
</evidence>
<dbReference type="PROSITE" id="PS51782">
    <property type="entry name" value="LYSM"/>
    <property type="match status" value="3"/>
</dbReference>
<dbReference type="PANTHER" id="PTHR33734">
    <property type="entry name" value="LYSM DOMAIN-CONTAINING GPI-ANCHORED PROTEIN 2"/>
    <property type="match status" value="1"/>
</dbReference>
<dbReference type="InterPro" id="IPR036779">
    <property type="entry name" value="LysM_dom_sf"/>
</dbReference>
<gene>
    <name evidence="5" type="ORF">E3O11_14800</name>
    <name evidence="4" type="ORF">SAMN05216274_11051</name>
</gene>
<feature type="domain" description="LysM" evidence="3">
    <location>
        <begin position="187"/>
        <end position="231"/>
    </location>
</feature>
<evidence type="ECO:0000259" key="3">
    <source>
        <dbReference type="PROSITE" id="PS51782"/>
    </source>
</evidence>
<dbReference type="Gene3D" id="3.10.350.10">
    <property type="entry name" value="LysM domain"/>
    <property type="match status" value="3"/>
</dbReference>
<dbReference type="Pfam" id="PF01476">
    <property type="entry name" value="LysM"/>
    <property type="match status" value="3"/>
</dbReference>
<evidence type="ECO:0000313" key="4">
    <source>
        <dbReference type="EMBL" id="SFH64236.1"/>
    </source>
</evidence>
<proteinExistence type="predicted"/>
<keyword evidence="6" id="KW-1185">Reference proteome</keyword>
<dbReference type="SUPFAM" id="SSF54106">
    <property type="entry name" value="LysM domain"/>
    <property type="match status" value="3"/>
</dbReference>
<keyword evidence="2" id="KW-0812">Transmembrane</keyword>
<reference evidence="4 6" key="1">
    <citation type="submission" date="2016-10" db="EMBL/GenBank/DDBJ databases">
        <authorList>
            <person name="Varghese N."/>
            <person name="Submissions S."/>
        </authorList>
    </citation>
    <scope>NUCLEOTIDE SEQUENCE [LARGE SCALE GENOMIC DNA]</scope>
    <source>
        <strain evidence="4 6">GMCC 1.11211</strain>
    </source>
</reference>
<keyword evidence="2" id="KW-1133">Transmembrane helix</keyword>
<evidence type="ECO:0000313" key="7">
    <source>
        <dbReference type="Proteomes" id="UP000297963"/>
    </source>
</evidence>
<dbReference type="AlphaFoldDB" id="A0A1I3BQ83"/>
<dbReference type="STRING" id="995038.SAMN05216274_11051"/>
<feature type="region of interest" description="Disordered" evidence="1">
    <location>
        <begin position="1"/>
        <end position="25"/>
    </location>
</feature>
<organism evidence="5 7">
    <name type="scientific">Cryobacterium levicorallinum</name>
    <dbReference type="NCBI Taxonomy" id="995038"/>
    <lineage>
        <taxon>Bacteria</taxon>
        <taxon>Bacillati</taxon>
        <taxon>Actinomycetota</taxon>
        <taxon>Actinomycetes</taxon>
        <taxon>Micrococcales</taxon>
        <taxon>Microbacteriaceae</taxon>
        <taxon>Cryobacterium</taxon>
    </lineage>
</organism>
<feature type="domain" description="LysM" evidence="3">
    <location>
        <begin position="128"/>
        <end position="172"/>
    </location>
</feature>
<dbReference type="EMBL" id="SOFE01000023">
    <property type="protein sequence ID" value="TFB83082.1"/>
    <property type="molecule type" value="Genomic_DNA"/>
</dbReference>
<evidence type="ECO:0000313" key="6">
    <source>
        <dbReference type="Proteomes" id="UP000199681"/>
    </source>
</evidence>
<dbReference type="SMART" id="SM00257">
    <property type="entry name" value="LysM"/>
    <property type="match status" value="3"/>
</dbReference>
<comment type="caution">
    <text evidence="5">The sequence shown here is derived from an EMBL/GenBank/DDBJ whole genome shotgun (WGS) entry which is preliminary data.</text>
</comment>
<dbReference type="Proteomes" id="UP000199681">
    <property type="component" value="Unassembled WGS sequence"/>
</dbReference>
<dbReference type="Proteomes" id="UP000297963">
    <property type="component" value="Unassembled WGS sequence"/>
</dbReference>
<feature type="compositionally biased region" description="Polar residues" evidence="1">
    <location>
        <begin position="1"/>
        <end position="11"/>
    </location>
</feature>
<dbReference type="PANTHER" id="PTHR33734:SF22">
    <property type="entry name" value="MEMBRANE-BOUND LYTIC MUREIN TRANSGLYCOSYLASE D"/>
    <property type="match status" value="1"/>
</dbReference>
<sequence length="450" mass="45269">MSTRVKTQTKTDAAAPAAPRATVPQTGAAHAGIELSIAEVSAVDRASTPVASGTKRRVKKAADLRSRQALLTVPIVLVGTLAISLNLAAPAEAQALAKKPLKAKLAQSTPVLAAVPTSVAATVQIAPAQYSVVDGDTISGIAGRFGLSTAAVLALNGLDSRALIFPGQVLTLTQAAAPAASAAPVSTNYVVQSGDTISGIAATHGLRTADLLGANGLNGSSVIYPGQVVLLAAAGAVEAVVYVAPAVAVAAATHTIASGETITAVADAAGVSVQAVLDANGLGWSSIIYPGQVLTLPVTVAPAASITRATAGIVTPMTAEMRQNARTIVATGRGAGVNNAGLVIALAAAAQESGLRNVNYGDRDSLGLFQQRPSAGWGTPEQVIDPVRASLAFFGGASNPNPDITRGLLDIPGWESMTVTQAAQAVQISAYPDYYAKWETSAQAWLVEIG</sequence>
<dbReference type="InterPro" id="IPR018392">
    <property type="entry name" value="LysM"/>
</dbReference>
<reference evidence="5 7" key="2">
    <citation type="submission" date="2019-03" db="EMBL/GenBank/DDBJ databases">
        <title>Genomics of glacier-inhabiting Cryobacterium strains.</title>
        <authorList>
            <person name="Liu Q."/>
            <person name="Xin Y.-H."/>
        </authorList>
    </citation>
    <scope>NUCLEOTIDE SEQUENCE [LARGE SCALE GENOMIC DNA]</scope>
    <source>
        <strain evidence="5 7">Hh34</strain>
    </source>
</reference>